<protein>
    <recommendedName>
        <fullName evidence="1">DUF6898 domain-containing protein</fullName>
    </recommendedName>
</protein>
<dbReference type="InterPro" id="IPR054193">
    <property type="entry name" value="DUF6898"/>
</dbReference>
<proteinExistence type="predicted"/>
<evidence type="ECO:0000313" key="2">
    <source>
        <dbReference type="EMBL" id="KZL16752.1"/>
    </source>
</evidence>
<gene>
    <name evidence="2" type="ORF">PsAD2_03369</name>
</gene>
<organism evidence="2 3">
    <name type="scientific">Pseudovibrio axinellae</name>
    <dbReference type="NCBI Taxonomy" id="989403"/>
    <lineage>
        <taxon>Bacteria</taxon>
        <taxon>Pseudomonadati</taxon>
        <taxon>Pseudomonadota</taxon>
        <taxon>Alphaproteobacteria</taxon>
        <taxon>Hyphomicrobiales</taxon>
        <taxon>Stappiaceae</taxon>
        <taxon>Pseudovibrio</taxon>
    </lineage>
</organism>
<dbReference type="AlphaFoldDB" id="A0A165WP55"/>
<accession>A0A165WP55</accession>
<dbReference type="STRING" id="989403.SAMN05421798_104141"/>
<keyword evidence="3" id="KW-1185">Reference proteome</keyword>
<dbReference type="Pfam" id="PF21839">
    <property type="entry name" value="DUF6898"/>
    <property type="match status" value="1"/>
</dbReference>
<comment type="caution">
    <text evidence="2">The sequence shown here is derived from an EMBL/GenBank/DDBJ whole genome shotgun (WGS) entry which is preliminary data.</text>
</comment>
<feature type="domain" description="DUF6898" evidence="1">
    <location>
        <begin position="5"/>
        <end position="57"/>
    </location>
</feature>
<dbReference type="RefSeq" id="WP_068008399.1">
    <property type="nucleotide sequence ID" value="NZ_FOFM01000004.1"/>
</dbReference>
<dbReference type="EMBL" id="LMCB01000044">
    <property type="protein sequence ID" value="KZL16752.1"/>
    <property type="molecule type" value="Genomic_DNA"/>
</dbReference>
<dbReference type="PATRIC" id="fig|989403.3.peg.3620"/>
<name>A0A165WP55_9HYPH</name>
<sequence>MSKLGQVYFEMRVIGNSVRMTAICAKTGVEVFVVGPRTARDSHLKQLALRKLERKLQLQDA</sequence>
<dbReference type="Proteomes" id="UP000076577">
    <property type="component" value="Unassembled WGS sequence"/>
</dbReference>
<dbReference type="OrthoDB" id="7362394at2"/>
<evidence type="ECO:0000313" key="3">
    <source>
        <dbReference type="Proteomes" id="UP000076577"/>
    </source>
</evidence>
<evidence type="ECO:0000259" key="1">
    <source>
        <dbReference type="Pfam" id="PF21839"/>
    </source>
</evidence>
<reference evidence="2 3" key="1">
    <citation type="journal article" date="2016" name="Front. Microbiol.">
        <title>Comparative Genomic Analysis Reveals a Diverse Repertoire of Genes Involved in Prokaryote-Eukaryote Interactions within the Pseudovibrio Genus.</title>
        <authorList>
            <person name="Romano S."/>
            <person name="Fernandez-Guerra A."/>
            <person name="Reen F.J."/>
            <person name="Glockner F.O."/>
            <person name="Crowley S.P."/>
            <person name="O'Sullivan O."/>
            <person name="Cotter P.D."/>
            <person name="Adams C."/>
            <person name="Dobson A.D."/>
            <person name="O'Gara F."/>
        </authorList>
    </citation>
    <scope>NUCLEOTIDE SEQUENCE [LARGE SCALE GENOMIC DNA]</scope>
    <source>
        <strain evidence="2 3">Ad2</strain>
    </source>
</reference>